<dbReference type="AlphaFoldDB" id="A0A7W8HD59"/>
<name>A0A7W8HD59_9FIRM</name>
<dbReference type="EMBL" id="JACHFW010000025">
    <property type="protein sequence ID" value="MBB5266279.1"/>
    <property type="molecule type" value="Genomic_DNA"/>
</dbReference>
<comment type="caution">
    <text evidence="1">The sequence shown here is derived from an EMBL/GenBank/DDBJ whole genome shotgun (WGS) entry which is preliminary data.</text>
</comment>
<dbReference type="InterPro" id="IPR025387">
    <property type="entry name" value="DUF4299"/>
</dbReference>
<proteinExistence type="predicted"/>
<protein>
    <submittedName>
        <fullName evidence="1">Uncharacterized protein</fullName>
    </submittedName>
</protein>
<organism evidence="1 2">
    <name type="scientific">Catenibacillus scindens</name>
    <dbReference type="NCBI Taxonomy" id="673271"/>
    <lineage>
        <taxon>Bacteria</taxon>
        <taxon>Bacillati</taxon>
        <taxon>Bacillota</taxon>
        <taxon>Clostridia</taxon>
        <taxon>Lachnospirales</taxon>
        <taxon>Lachnospiraceae</taxon>
        <taxon>Catenibacillus</taxon>
    </lineage>
</organism>
<evidence type="ECO:0000313" key="1">
    <source>
        <dbReference type="EMBL" id="MBB5266279.1"/>
    </source>
</evidence>
<accession>A0A7W8HD59</accession>
<dbReference type="RefSeq" id="WP_183776644.1">
    <property type="nucleotide sequence ID" value="NZ_JACHFW010000025.1"/>
</dbReference>
<dbReference type="Pfam" id="PF14132">
    <property type="entry name" value="DUF4299"/>
    <property type="match status" value="1"/>
</dbReference>
<keyword evidence="2" id="KW-1185">Reference proteome</keyword>
<reference evidence="1 2" key="1">
    <citation type="submission" date="2020-08" db="EMBL/GenBank/DDBJ databases">
        <title>Genomic Encyclopedia of Type Strains, Phase IV (KMG-IV): sequencing the most valuable type-strain genomes for metagenomic binning, comparative biology and taxonomic classification.</title>
        <authorList>
            <person name="Goeker M."/>
        </authorList>
    </citation>
    <scope>NUCLEOTIDE SEQUENCE [LARGE SCALE GENOMIC DNA]</scope>
    <source>
        <strain evidence="1 2">DSM 106146</strain>
    </source>
</reference>
<sequence length="118" mass="13020">MGLFDKLKGKKESVDWSDAYNATPKFYGKPDGSPFGAIALTEGTKTVLPKNPQLEYKVDGKSVAEWRLVLVSTSKDTIIGDADYFVALKKVEQYSLDTNKNAMLVKELSLVELESLKG</sequence>
<gene>
    <name evidence="1" type="ORF">HNP82_003436</name>
</gene>
<evidence type="ECO:0000313" key="2">
    <source>
        <dbReference type="Proteomes" id="UP000543642"/>
    </source>
</evidence>
<dbReference type="Proteomes" id="UP000543642">
    <property type="component" value="Unassembled WGS sequence"/>
</dbReference>